<gene>
    <name evidence="1" type="ORF">EUA07_15420</name>
</gene>
<dbReference type="RefSeq" id="WP_129456070.1">
    <property type="nucleotide sequence ID" value="NZ_JACXYX010000017.1"/>
</dbReference>
<protein>
    <submittedName>
        <fullName evidence="1">Uncharacterized protein</fullName>
    </submittedName>
</protein>
<name>A0A4Q2S9W9_9ACTN</name>
<proteinExistence type="predicted"/>
<sequence>MLLRELHRACEVALVAQHREDLRHERRLAGESWERRGYTSHDALHRAITILEDADQALLRERIRASL</sequence>
<reference evidence="1 2" key="1">
    <citation type="submission" date="2019-01" db="EMBL/GenBank/DDBJ databases">
        <title>Novel species of Nocardioides.</title>
        <authorList>
            <person name="Liu Q."/>
            <person name="Xin Y.-H."/>
        </authorList>
    </citation>
    <scope>NUCLEOTIDE SEQUENCE [LARGE SCALE GENOMIC DNA]</scope>
    <source>
        <strain evidence="1 2">CGMCC 4.6875</strain>
    </source>
</reference>
<evidence type="ECO:0000313" key="2">
    <source>
        <dbReference type="Proteomes" id="UP000293291"/>
    </source>
</evidence>
<organism evidence="1 2">
    <name type="scientific">Nocardioides ganghwensis</name>
    <dbReference type="NCBI Taxonomy" id="252230"/>
    <lineage>
        <taxon>Bacteria</taxon>
        <taxon>Bacillati</taxon>
        <taxon>Actinomycetota</taxon>
        <taxon>Actinomycetes</taxon>
        <taxon>Propionibacteriales</taxon>
        <taxon>Nocardioidaceae</taxon>
        <taxon>Nocardioides</taxon>
    </lineage>
</organism>
<keyword evidence="2" id="KW-1185">Reference proteome</keyword>
<dbReference type="EMBL" id="SDWU01000017">
    <property type="protein sequence ID" value="RYB99877.1"/>
    <property type="molecule type" value="Genomic_DNA"/>
</dbReference>
<dbReference type="OrthoDB" id="3173471at2"/>
<dbReference type="AlphaFoldDB" id="A0A4Q2S9W9"/>
<comment type="caution">
    <text evidence="1">The sequence shown here is derived from an EMBL/GenBank/DDBJ whole genome shotgun (WGS) entry which is preliminary data.</text>
</comment>
<accession>A0A4Q2S9W9</accession>
<dbReference type="Proteomes" id="UP000293291">
    <property type="component" value="Unassembled WGS sequence"/>
</dbReference>
<evidence type="ECO:0000313" key="1">
    <source>
        <dbReference type="EMBL" id="RYB99877.1"/>
    </source>
</evidence>